<evidence type="ECO:0000313" key="9">
    <source>
        <dbReference type="RefSeq" id="XP_021863352.1"/>
    </source>
</evidence>
<dbReference type="RefSeq" id="XP_021863352.1">
    <property type="nucleotide sequence ID" value="XM_022007660.2"/>
</dbReference>
<dbReference type="OrthoDB" id="1737049at2759"/>
<feature type="compositionally biased region" description="Gly residues" evidence="6">
    <location>
        <begin position="317"/>
        <end position="327"/>
    </location>
</feature>
<organism evidence="8 9">
    <name type="scientific">Spinacia oleracea</name>
    <name type="common">Spinach</name>
    <dbReference type="NCBI Taxonomy" id="3562"/>
    <lineage>
        <taxon>Eukaryota</taxon>
        <taxon>Viridiplantae</taxon>
        <taxon>Streptophyta</taxon>
        <taxon>Embryophyta</taxon>
        <taxon>Tracheophyta</taxon>
        <taxon>Spermatophyta</taxon>
        <taxon>Magnoliopsida</taxon>
        <taxon>eudicotyledons</taxon>
        <taxon>Gunneridae</taxon>
        <taxon>Pentapetalae</taxon>
        <taxon>Caryophyllales</taxon>
        <taxon>Chenopodiaceae</taxon>
        <taxon>Chenopodioideae</taxon>
        <taxon>Anserineae</taxon>
        <taxon>Spinacia</taxon>
    </lineage>
</organism>
<feature type="compositionally biased region" description="Polar residues" evidence="6">
    <location>
        <begin position="170"/>
        <end position="181"/>
    </location>
</feature>
<dbReference type="SUPFAM" id="SSF63748">
    <property type="entry name" value="Tudor/PWWP/MBT"/>
    <property type="match status" value="1"/>
</dbReference>
<dbReference type="CDD" id="cd20404">
    <property type="entry name" value="Tudor_Agenet_AtEML-like"/>
    <property type="match status" value="1"/>
</dbReference>
<evidence type="ECO:0000259" key="7">
    <source>
        <dbReference type="PROSITE" id="PS51138"/>
    </source>
</evidence>
<dbReference type="Gene3D" id="1.10.1240.40">
    <property type="entry name" value="ENT domain"/>
    <property type="match status" value="1"/>
</dbReference>
<evidence type="ECO:0000256" key="5">
    <source>
        <dbReference type="ARBA" id="ARBA00023242"/>
    </source>
</evidence>
<sequence length="458" mass="50248">MEYDLSDSSGTDDDLPPPHQNRFARNARVAGNGRSAVAASAPYPRMPNNDMETQIHIIEQDAYCSVLRAFKAQSDAISWEKESLITELRKELRVSDEEHRELLSRVNNDDMIRRIREWRQTNGQSGMISSSQPVHESVPSPTVSASRKKQKTGQSVSALSVGAPSPTLHPHSSMQPSSSNLKRAPPPGARAKKPKPSLPYPSTAPPGRPQVANRSSSGTFVANDPEDAKKIGKKVWTRWPEDNNFYEAVITDFKEGRHALVYDMNTASEAWEWVNLKEISDEDIKWEGEDSGVSHRGGGRTGQGRGFKKSSSARGGAVAGAGRGRGTLKGQPKKDLLMPQNGIGRKGLGEIELLHTDNLIKEVEKVFSANHPDPMEVEKAKRVLKEHEQALMDAISRLQDASDGESDGGEPNRPFSQSQGQSMDREQGWRKRQYDELGGEGGGGGDKGRVASEKKQEA</sequence>
<evidence type="ECO:0000256" key="1">
    <source>
        <dbReference type="ARBA" id="ARBA00004123"/>
    </source>
</evidence>
<accession>A0A9R0J8F9</accession>
<feature type="compositionally biased region" description="Basic and acidic residues" evidence="6">
    <location>
        <begin position="446"/>
        <end position="458"/>
    </location>
</feature>
<evidence type="ECO:0000313" key="8">
    <source>
        <dbReference type="Proteomes" id="UP000813463"/>
    </source>
</evidence>
<dbReference type="SMART" id="SM01191">
    <property type="entry name" value="ENT"/>
    <property type="match status" value="1"/>
</dbReference>
<keyword evidence="5" id="KW-0539">Nucleus</keyword>
<name>A0A9R0J8F9_SPIOL</name>
<dbReference type="InterPro" id="IPR005491">
    <property type="entry name" value="ENT_dom"/>
</dbReference>
<evidence type="ECO:0000256" key="6">
    <source>
        <dbReference type="SAM" id="MobiDB-lite"/>
    </source>
</evidence>
<feature type="compositionally biased region" description="Acidic residues" evidence="6">
    <location>
        <begin position="1"/>
        <end position="15"/>
    </location>
</feature>
<evidence type="ECO:0000256" key="2">
    <source>
        <dbReference type="ARBA" id="ARBA00022553"/>
    </source>
</evidence>
<dbReference type="PANTHER" id="PTHR33432:SF27">
    <property type="entry name" value="PROTEIN EMSY-LIKE 3"/>
    <property type="match status" value="1"/>
</dbReference>
<feature type="domain" description="ENT" evidence="7">
    <location>
        <begin position="51"/>
        <end position="138"/>
    </location>
</feature>
<dbReference type="FunFam" id="1.10.1240.40:FF:000004">
    <property type="entry name" value="Protein EMSY-LIKE 4"/>
    <property type="match status" value="1"/>
</dbReference>
<feature type="region of interest" description="Disordered" evidence="6">
    <location>
        <begin position="397"/>
        <end position="458"/>
    </location>
</feature>
<dbReference type="GeneID" id="110802220"/>
<dbReference type="Pfam" id="PF03735">
    <property type="entry name" value="ENT"/>
    <property type="match status" value="1"/>
</dbReference>
<keyword evidence="2" id="KW-0597">Phosphoprotein</keyword>
<keyword evidence="3" id="KW-0611">Plant defense</keyword>
<gene>
    <name evidence="9" type="primary">LOC110802220</name>
</gene>
<dbReference type="KEGG" id="soe:110802220"/>
<reference evidence="8" key="1">
    <citation type="journal article" date="2021" name="Nat. Commun.">
        <title>Genomic analyses provide insights into spinach domestication and the genetic basis of agronomic traits.</title>
        <authorList>
            <person name="Cai X."/>
            <person name="Sun X."/>
            <person name="Xu C."/>
            <person name="Sun H."/>
            <person name="Wang X."/>
            <person name="Ge C."/>
            <person name="Zhang Z."/>
            <person name="Wang Q."/>
            <person name="Fei Z."/>
            <person name="Jiao C."/>
            <person name="Wang Q."/>
        </authorList>
    </citation>
    <scope>NUCLEOTIDE SEQUENCE [LARGE SCALE GENOMIC DNA]</scope>
    <source>
        <strain evidence="8">cv. Varoflay</strain>
    </source>
</reference>
<evidence type="ECO:0000256" key="3">
    <source>
        <dbReference type="ARBA" id="ARBA00022821"/>
    </source>
</evidence>
<dbReference type="Proteomes" id="UP000813463">
    <property type="component" value="Chromosome 4"/>
</dbReference>
<dbReference type="PANTHER" id="PTHR33432">
    <property type="entry name" value="PROTEIN EMSY-LIKE 4"/>
    <property type="match status" value="1"/>
</dbReference>
<keyword evidence="4" id="KW-0175">Coiled coil</keyword>
<feature type="region of interest" description="Disordered" evidence="6">
    <location>
        <begin position="1"/>
        <end position="45"/>
    </location>
</feature>
<feature type="compositionally biased region" description="Basic and acidic residues" evidence="6">
    <location>
        <begin position="423"/>
        <end position="435"/>
    </location>
</feature>
<dbReference type="GO" id="GO:0005634">
    <property type="term" value="C:nucleus"/>
    <property type="evidence" value="ECO:0000318"/>
    <property type="project" value="GO_Central"/>
</dbReference>
<dbReference type="PROSITE" id="PS51138">
    <property type="entry name" value="ENT"/>
    <property type="match status" value="1"/>
</dbReference>
<proteinExistence type="predicted"/>
<comment type="subcellular location">
    <subcellularLocation>
        <location evidence="1">Nucleus</location>
    </subcellularLocation>
</comment>
<feature type="compositionally biased region" description="Polar residues" evidence="6">
    <location>
        <begin position="123"/>
        <end position="145"/>
    </location>
</feature>
<dbReference type="GO" id="GO:0050832">
    <property type="term" value="P:defense response to fungus"/>
    <property type="evidence" value="ECO:0007669"/>
    <property type="project" value="InterPro"/>
</dbReference>
<evidence type="ECO:0000256" key="4">
    <source>
        <dbReference type="ARBA" id="ARBA00023054"/>
    </source>
</evidence>
<dbReference type="AlphaFoldDB" id="A0A9R0J8F9"/>
<feature type="region of interest" description="Disordered" evidence="6">
    <location>
        <begin position="288"/>
        <end position="341"/>
    </location>
</feature>
<reference evidence="9" key="2">
    <citation type="submission" date="2025-08" db="UniProtKB">
        <authorList>
            <consortium name="RefSeq"/>
        </authorList>
    </citation>
    <scope>IDENTIFICATION</scope>
    <source>
        <tissue evidence="9">Leaf</tissue>
    </source>
</reference>
<keyword evidence="8" id="KW-1185">Reference proteome</keyword>
<dbReference type="InterPro" id="IPR036142">
    <property type="entry name" value="ENT_dom-like_sf"/>
</dbReference>
<protein>
    <submittedName>
        <fullName evidence="9">Protein EMSY-LIKE 3</fullName>
    </submittedName>
</protein>
<dbReference type="InterPro" id="IPR033485">
    <property type="entry name" value="EMSY-LIKE_plant"/>
</dbReference>
<feature type="region of interest" description="Disordered" evidence="6">
    <location>
        <begin position="123"/>
        <end position="226"/>
    </location>
</feature>
<dbReference type="SUPFAM" id="SSF158639">
    <property type="entry name" value="ENT-like"/>
    <property type="match status" value="1"/>
</dbReference>
<feature type="compositionally biased region" description="Pro residues" evidence="6">
    <location>
        <begin position="196"/>
        <end position="208"/>
    </location>
</feature>
<feature type="compositionally biased region" description="Gly residues" evidence="6">
    <location>
        <begin position="295"/>
        <end position="305"/>
    </location>
</feature>
<dbReference type="Gene3D" id="2.30.30.140">
    <property type="match status" value="1"/>
</dbReference>